<evidence type="ECO:0000256" key="1">
    <source>
        <dbReference type="ARBA" id="ARBA00004651"/>
    </source>
</evidence>
<dbReference type="Proteomes" id="UP000036458">
    <property type="component" value="Chromosome"/>
</dbReference>
<feature type="transmembrane region" description="Helical" evidence="6">
    <location>
        <begin position="335"/>
        <end position="356"/>
    </location>
</feature>
<feature type="transmembrane region" description="Helical" evidence="6">
    <location>
        <begin position="127"/>
        <end position="147"/>
    </location>
</feature>
<dbReference type="PATRIC" id="fig|1379910.4.peg.603"/>
<evidence type="ECO:0000256" key="4">
    <source>
        <dbReference type="ARBA" id="ARBA00022989"/>
    </source>
</evidence>
<feature type="transmembrane region" description="Helical" evidence="6">
    <location>
        <begin position="243"/>
        <end position="268"/>
    </location>
</feature>
<keyword evidence="8" id="KW-1185">Reference proteome</keyword>
<reference evidence="7 8" key="1">
    <citation type="submission" date="2015-01" db="EMBL/GenBank/DDBJ databases">
        <title>Rufibacter sp./DG31D/ whole genome sequencing.</title>
        <authorList>
            <person name="Kim M.K."/>
            <person name="Srinivasan S."/>
            <person name="Lee J.-J."/>
        </authorList>
    </citation>
    <scope>NUCLEOTIDE SEQUENCE [LARGE SCALE GENOMIC DNA]</scope>
    <source>
        <strain evidence="7 8">DG31D</strain>
    </source>
</reference>
<dbReference type="PANTHER" id="PTHR30250">
    <property type="entry name" value="PST FAMILY PREDICTED COLANIC ACID TRANSPORTER"/>
    <property type="match status" value="1"/>
</dbReference>
<keyword evidence="2" id="KW-1003">Cell membrane</keyword>
<feature type="transmembrane region" description="Helical" evidence="6">
    <location>
        <begin position="159"/>
        <end position="180"/>
    </location>
</feature>
<feature type="transmembrane region" description="Helical" evidence="6">
    <location>
        <begin position="280"/>
        <end position="302"/>
    </location>
</feature>
<comment type="subcellular location">
    <subcellularLocation>
        <location evidence="1">Cell membrane</location>
        <topology evidence="1">Multi-pass membrane protein</topology>
    </subcellularLocation>
</comment>
<dbReference type="GO" id="GO:0005886">
    <property type="term" value="C:plasma membrane"/>
    <property type="evidence" value="ECO:0007669"/>
    <property type="project" value="UniProtKB-SubCell"/>
</dbReference>
<feature type="transmembrane region" description="Helical" evidence="6">
    <location>
        <begin position="97"/>
        <end position="121"/>
    </location>
</feature>
<protein>
    <submittedName>
        <fullName evidence="7">Uncharacterized protein</fullName>
    </submittedName>
</protein>
<dbReference type="AlphaFoldDB" id="A0A0H4VHK4"/>
<evidence type="ECO:0000256" key="6">
    <source>
        <dbReference type="SAM" id="Phobius"/>
    </source>
</evidence>
<organism evidence="7 8">
    <name type="scientific">Rufibacter radiotolerans</name>
    <dbReference type="NCBI Taxonomy" id="1379910"/>
    <lineage>
        <taxon>Bacteria</taxon>
        <taxon>Pseudomonadati</taxon>
        <taxon>Bacteroidota</taxon>
        <taxon>Cytophagia</taxon>
        <taxon>Cytophagales</taxon>
        <taxon>Hymenobacteraceae</taxon>
        <taxon>Rufibacter</taxon>
    </lineage>
</organism>
<feature type="transmembrane region" description="Helical" evidence="6">
    <location>
        <begin position="28"/>
        <end position="55"/>
    </location>
</feature>
<evidence type="ECO:0000256" key="3">
    <source>
        <dbReference type="ARBA" id="ARBA00022692"/>
    </source>
</evidence>
<dbReference type="Pfam" id="PF01943">
    <property type="entry name" value="Polysacc_synt"/>
    <property type="match status" value="1"/>
</dbReference>
<evidence type="ECO:0000256" key="2">
    <source>
        <dbReference type="ARBA" id="ARBA00022475"/>
    </source>
</evidence>
<evidence type="ECO:0000256" key="5">
    <source>
        <dbReference type="ARBA" id="ARBA00023136"/>
    </source>
</evidence>
<dbReference type="STRING" id="1379910.TH63_02805"/>
<sequence length="381" mass="44031">MPLIGLVASGIISVEFFKIQDKKEFASFFTSVQLIPIIPFVFFLVISFLFGGYLSRLLEIPTEFSNYLFLIPLIAILTIYIESYLAYLVVKKSAYHYLVVNIVKSSVEIGLTLLFVVYFDMGWFGRILSWLIASLLFTFVASIYFYKEDLFSLKVTKKYVMAGVWFGLPLILHTLGKFVINQSDRIFIAKMVNVDEVGVYNIAYQLASILLIFVSAFSNLYVPYLYERLADFNKKTEKEILQISYLYTVILIAGTVIITFGSRFLFGWFIDVKFIGAIPYIFWISFSYFLWGMYALFSAYIYYFNKNKYLAYLSFINVITNIAFNYIFIKQFGALGAAYATCLSYFITLVMIIFFATRLVSISWFNVGFVFNGFFKVKDGK</sequence>
<dbReference type="InterPro" id="IPR050833">
    <property type="entry name" value="Poly_Biosynth_Transport"/>
</dbReference>
<dbReference type="KEGG" id="ruf:TH63_02805"/>
<gene>
    <name evidence="7" type="ORF">TH63_02805</name>
</gene>
<evidence type="ECO:0000313" key="8">
    <source>
        <dbReference type="Proteomes" id="UP000036458"/>
    </source>
</evidence>
<name>A0A0H4VHK4_9BACT</name>
<dbReference type="PANTHER" id="PTHR30250:SF11">
    <property type="entry name" value="O-ANTIGEN TRANSPORTER-RELATED"/>
    <property type="match status" value="1"/>
</dbReference>
<feature type="transmembrane region" description="Helical" evidence="6">
    <location>
        <begin position="200"/>
        <end position="222"/>
    </location>
</feature>
<keyword evidence="4 6" id="KW-1133">Transmembrane helix</keyword>
<keyword evidence="5 6" id="KW-0472">Membrane</keyword>
<proteinExistence type="predicted"/>
<feature type="transmembrane region" description="Helical" evidence="6">
    <location>
        <begin position="67"/>
        <end position="90"/>
    </location>
</feature>
<feature type="transmembrane region" description="Helical" evidence="6">
    <location>
        <begin position="309"/>
        <end position="329"/>
    </location>
</feature>
<keyword evidence="3 6" id="KW-0812">Transmembrane</keyword>
<accession>A0A0H4VHK4</accession>
<dbReference type="InterPro" id="IPR002797">
    <property type="entry name" value="Polysacc_synth"/>
</dbReference>
<dbReference type="EMBL" id="CP010777">
    <property type="protein sequence ID" value="AKQ44798.1"/>
    <property type="molecule type" value="Genomic_DNA"/>
</dbReference>
<evidence type="ECO:0000313" key="7">
    <source>
        <dbReference type="EMBL" id="AKQ44798.1"/>
    </source>
</evidence>